<dbReference type="Proteomes" id="UP000307956">
    <property type="component" value="Unassembled WGS sequence"/>
</dbReference>
<evidence type="ECO:0000313" key="8">
    <source>
        <dbReference type="EMBL" id="THF62649.1"/>
    </source>
</evidence>
<feature type="domain" description="Radical SAM core" evidence="6">
    <location>
        <begin position="28"/>
        <end position="163"/>
    </location>
</feature>
<keyword evidence="3" id="KW-0479">Metal-binding</keyword>
<comment type="caution">
    <text evidence="8">The sequence shown here is derived from an EMBL/GenBank/DDBJ whole genome shotgun (WGS) entry which is preliminary data.</text>
</comment>
<evidence type="ECO:0000259" key="7">
    <source>
        <dbReference type="Pfam" id="PF12345"/>
    </source>
</evidence>
<dbReference type="PANTHER" id="PTHR43728:SF1">
    <property type="entry name" value="FE-S OXIDOREDUCTASE"/>
    <property type="match status" value="1"/>
</dbReference>
<evidence type="ECO:0000256" key="4">
    <source>
        <dbReference type="ARBA" id="ARBA00023004"/>
    </source>
</evidence>
<dbReference type="RefSeq" id="WP_136384202.1">
    <property type="nucleotide sequence ID" value="NZ_SSOD01000004.1"/>
</dbReference>
<keyword evidence="4" id="KW-0408">Iron</keyword>
<dbReference type="Gene3D" id="3.20.20.70">
    <property type="entry name" value="Aldolase class I"/>
    <property type="match status" value="1"/>
</dbReference>
<dbReference type="InterPro" id="IPR013785">
    <property type="entry name" value="Aldolase_TIM"/>
</dbReference>
<dbReference type="OrthoDB" id="9782387at2"/>
<keyword evidence="9" id="KW-1185">Reference proteome</keyword>
<dbReference type="SUPFAM" id="SSF102114">
    <property type="entry name" value="Radical SAM enzymes"/>
    <property type="match status" value="1"/>
</dbReference>
<evidence type="ECO:0000256" key="2">
    <source>
        <dbReference type="ARBA" id="ARBA00022691"/>
    </source>
</evidence>
<proteinExistence type="predicted"/>
<gene>
    <name evidence="8" type="ORF">E6O51_06735</name>
</gene>
<dbReference type="GO" id="GO:0003824">
    <property type="term" value="F:catalytic activity"/>
    <property type="evidence" value="ECO:0007669"/>
    <property type="project" value="InterPro"/>
</dbReference>
<dbReference type="EMBL" id="SSOD01000004">
    <property type="protein sequence ID" value="THF62649.1"/>
    <property type="molecule type" value="Genomic_DNA"/>
</dbReference>
<reference evidence="8 9" key="1">
    <citation type="submission" date="2019-04" db="EMBL/GenBank/DDBJ databases">
        <title>Azoarcus rhizosphaerae sp. nov. isolated from rhizosphere of Ficus religiosa.</title>
        <authorList>
            <person name="Lin S.-Y."/>
            <person name="Hameed A."/>
            <person name="Hsu Y.-H."/>
            <person name="Young C.-C."/>
        </authorList>
    </citation>
    <scope>NUCLEOTIDE SEQUENCE [LARGE SCALE GENOMIC DNA]</scope>
    <source>
        <strain evidence="8 9">CC-YHH848</strain>
    </source>
</reference>
<dbReference type="GO" id="GO:0046872">
    <property type="term" value="F:metal ion binding"/>
    <property type="evidence" value="ECO:0007669"/>
    <property type="project" value="UniProtKB-KW"/>
</dbReference>
<evidence type="ECO:0000256" key="1">
    <source>
        <dbReference type="ARBA" id="ARBA00001966"/>
    </source>
</evidence>
<evidence type="ECO:0000256" key="3">
    <source>
        <dbReference type="ARBA" id="ARBA00022723"/>
    </source>
</evidence>
<dbReference type="SFLD" id="SFLDG01067">
    <property type="entry name" value="SPASM/twitch_domain_containing"/>
    <property type="match status" value="1"/>
</dbReference>
<sequence length="336" mass="36494">MLPVIHLLEKSSFPAVHRSSVRVLQANLGYRCNQSCVHCHVNAGPNRSEEMSAGSVDLIIDFLTLNPGISTLDVTGGAPELNPHFRRLVSAARSLGRRVVDRCNLTVLSEPGMEWLADFLAEQGVDVVASLPCYLEENVDRQRGHGSFAASIRGLKLLNARGYGLPDGGPSLALVYNPQGAVLPPPQVELEEAYRVHLREEYGIQFTRLLALTNMPIQRFGSTLLSRKEFASYMEVLKGAHRPANLSAVMCRDLLSIDWQGYVYDCDFNQQLGLPLGAEKHRRHLSEISAPALTGAPIRVAEHCYGCTAGQGSSCGGALTARPAGGHHLDTVHGRA</sequence>
<dbReference type="GO" id="GO:0051536">
    <property type="term" value="F:iron-sulfur cluster binding"/>
    <property type="evidence" value="ECO:0007669"/>
    <property type="project" value="UniProtKB-KW"/>
</dbReference>
<dbReference type="InterPro" id="IPR026351">
    <property type="entry name" value="rSAM_ArsS-like"/>
</dbReference>
<evidence type="ECO:0000313" key="9">
    <source>
        <dbReference type="Proteomes" id="UP000307956"/>
    </source>
</evidence>
<dbReference type="InterPro" id="IPR007197">
    <property type="entry name" value="rSAM"/>
</dbReference>
<accession>A0A4S4ATW5</accession>
<dbReference type="InterPro" id="IPR058240">
    <property type="entry name" value="rSAM_sf"/>
</dbReference>
<keyword evidence="2" id="KW-0949">S-adenosyl-L-methionine</keyword>
<protein>
    <submittedName>
        <fullName evidence="8">Radical SAM/Cys-rich domain protein</fullName>
    </submittedName>
</protein>
<dbReference type="AlphaFoldDB" id="A0A4S4ATW5"/>
<evidence type="ECO:0000259" key="6">
    <source>
        <dbReference type="Pfam" id="PF04055"/>
    </source>
</evidence>
<dbReference type="Pfam" id="PF12345">
    <property type="entry name" value="DUF3641"/>
    <property type="match status" value="1"/>
</dbReference>
<organism evidence="8 9">
    <name type="scientific">Pseudothauera rhizosphaerae</name>
    <dbReference type="NCBI Taxonomy" id="2565932"/>
    <lineage>
        <taxon>Bacteria</taxon>
        <taxon>Pseudomonadati</taxon>
        <taxon>Pseudomonadota</taxon>
        <taxon>Betaproteobacteria</taxon>
        <taxon>Rhodocyclales</taxon>
        <taxon>Zoogloeaceae</taxon>
        <taxon>Pseudothauera</taxon>
    </lineage>
</organism>
<dbReference type="PANTHER" id="PTHR43728">
    <property type="entry name" value="SLR0304 PROTEIN"/>
    <property type="match status" value="1"/>
</dbReference>
<dbReference type="CDD" id="cd01335">
    <property type="entry name" value="Radical_SAM"/>
    <property type="match status" value="1"/>
</dbReference>
<comment type="cofactor">
    <cofactor evidence="1">
        <name>[4Fe-4S] cluster</name>
        <dbReference type="ChEBI" id="CHEBI:49883"/>
    </cofactor>
</comment>
<dbReference type="SFLD" id="SFLDS00029">
    <property type="entry name" value="Radical_SAM"/>
    <property type="match status" value="1"/>
</dbReference>
<dbReference type="InterPro" id="IPR024521">
    <property type="entry name" value="ArsS-like_C"/>
</dbReference>
<evidence type="ECO:0000256" key="5">
    <source>
        <dbReference type="ARBA" id="ARBA00023014"/>
    </source>
</evidence>
<dbReference type="NCBIfam" id="TIGR04167">
    <property type="entry name" value="rSAM_SeCys"/>
    <property type="match status" value="1"/>
</dbReference>
<dbReference type="Pfam" id="PF04055">
    <property type="entry name" value="Radical_SAM"/>
    <property type="match status" value="1"/>
</dbReference>
<keyword evidence="5" id="KW-0411">Iron-sulfur</keyword>
<name>A0A4S4ATW5_9RHOO</name>
<feature type="domain" description="Arsenosugar biosynthesis radical SAM protein ArsS-like C-terminal" evidence="7">
    <location>
        <begin position="183"/>
        <end position="318"/>
    </location>
</feature>